<dbReference type="EMBL" id="LTAY01000069">
    <property type="protein sequence ID" value="OPX46840.1"/>
    <property type="molecule type" value="Genomic_DNA"/>
</dbReference>
<feature type="transmembrane region" description="Helical" evidence="8">
    <location>
        <begin position="91"/>
        <end position="110"/>
    </location>
</feature>
<keyword evidence="3" id="KW-0813">Transport</keyword>
<evidence type="ECO:0000256" key="7">
    <source>
        <dbReference type="ARBA" id="ARBA00023136"/>
    </source>
</evidence>
<comment type="caution">
    <text evidence="9">The sequence shown here is derived from an EMBL/GenBank/DDBJ whole genome shotgun (WGS) entry which is preliminary data.</text>
</comment>
<evidence type="ECO:0000256" key="8">
    <source>
        <dbReference type="SAM" id="Phobius"/>
    </source>
</evidence>
<keyword evidence="5 8" id="KW-0812">Transmembrane</keyword>
<dbReference type="OrthoDB" id="6636366at2"/>
<proteinExistence type="inferred from homology"/>
<dbReference type="GO" id="GO:0005886">
    <property type="term" value="C:plasma membrane"/>
    <property type="evidence" value="ECO:0007669"/>
    <property type="project" value="UniProtKB-SubCell"/>
</dbReference>
<sequence length="173" mass="19211">MLGAVLLYVGFVLMINGIGRLTDINPKSTAIMNLFTGSLSVIVNIGTLLIDQTQTPANSTAFYAAGTGLLFGFTYLFVGINSIFNLDSRTFAWYSLFVAITTIPAGILQWNEGGIYNILMALIWWAWGVLWVTGPIEILWKKDLGHFVPWLSIFEGIFTAWIPGFMILMGMWT</sequence>
<feature type="transmembrane region" description="Helical" evidence="8">
    <location>
        <begin position="6"/>
        <end position="23"/>
    </location>
</feature>
<dbReference type="Gene3D" id="1.25.40.600">
    <property type="match status" value="1"/>
</dbReference>
<evidence type="ECO:0000256" key="4">
    <source>
        <dbReference type="ARBA" id="ARBA00022475"/>
    </source>
</evidence>
<evidence type="ECO:0000256" key="3">
    <source>
        <dbReference type="ARBA" id="ARBA00022448"/>
    </source>
</evidence>
<dbReference type="InterPro" id="IPR038523">
    <property type="entry name" value="AmiSUreI_transpt_sf"/>
</dbReference>
<dbReference type="RefSeq" id="WP_080023757.1">
    <property type="nucleotide sequence ID" value="NZ_LTAY01000069.1"/>
</dbReference>
<comment type="similarity">
    <text evidence="2">Belongs to the AmiS/UreI family.</text>
</comment>
<dbReference type="Proteomes" id="UP000191448">
    <property type="component" value="Unassembled WGS sequence"/>
</dbReference>
<accession>A0A1V4SSJ1</accession>
<keyword evidence="4" id="KW-1003">Cell membrane</keyword>
<keyword evidence="6 8" id="KW-1133">Transmembrane helix</keyword>
<feature type="transmembrane region" description="Helical" evidence="8">
    <location>
        <begin position="147"/>
        <end position="172"/>
    </location>
</feature>
<feature type="transmembrane region" description="Helical" evidence="8">
    <location>
        <begin position="30"/>
        <end position="50"/>
    </location>
</feature>
<comment type="subcellular location">
    <subcellularLocation>
        <location evidence="1">Cell membrane</location>
        <topology evidence="1">Multi-pass membrane protein</topology>
    </subcellularLocation>
</comment>
<evidence type="ECO:0000256" key="6">
    <source>
        <dbReference type="ARBA" id="ARBA00022989"/>
    </source>
</evidence>
<evidence type="ECO:0000256" key="5">
    <source>
        <dbReference type="ARBA" id="ARBA00022692"/>
    </source>
</evidence>
<feature type="transmembrane region" description="Helical" evidence="8">
    <location>
        <begin position="62"/>
        <end position="84"/>
    </location>
</feature>
<evidence type="ECO:0000256" key="1">
    <source>
        <dbReference type="ARBA" id="ARBA00004651"/>
    </source>
</evidence>
<name>A0A1V4SSJ1_9CLOT</name>
<organism evidence="9 10">
    <name type="scientific">Clostridium thermobutyricum DSM 4928</name>
    <dbReference type="NCBI Taxonomy" id="1121339"/>
    <lineage>
        <taxon>Bacteria</taxon>
        <taxon>Bacillati</taxon>
        <taxon>Bacillota</taxon>
        <taxon>Clostridia</taxon>
        <taxon>Eubacteriales</taxon>
        <taxon>Clostridiaceae</taxon>
        <taxon>Clostridium</taxon>
    </lineage>
</organism>
<dbReference type="Pfam" id="PF02293">
    <property type="entry name" value="AmiS_UreI"/>
    <property type="match status" value="1"/>
</dbReference>
<feature type="transmembrane region" description="Helical" evidence="8">
    <location>
        <begin position="116"/>
        <end position="140"/>
    </location>
</feature>
<reference evidence="9 10" key="1">
    <citation type="submission" date="2016-02" db="EMBL/GenBank/DDBJ databases">
        <title>Genome sequence of Clostridium thermobutyricum DSM 4928.</title>
        <authorList>
            <person name="Poehlein A."/>
            <person name="Daniel R."/>
        </authorList>
    </citation>
    <scope>NUCLEOTIDE SEQUENCE [LARGE SCALE GENOMIC DNA]</scope>
    <source>
        <strain evidence="9 10">DSM 4928</strain>
    </source>
</reference>
<keyword evidence="7 8" id="KW-0472">Membrane</keyword>
<dbReference type="AlphaFoldDB" id="A0A1V4SSJ1"/>
<evidence type="ECO:0000313" key="10">
    <source>
        <dbReference type="Proteomes" id="UP000191448"/>
    </source>
</evidence>
<gene>
    <name evidence="9" type="primary">ureI_2</name>
    <name evidence="9" type="ORF">CLTHE_24930</name>
</gene>
<evidence type="ECO:0000313" key="9">
    <source>
        <dbReference type="EMBL" id="OPX46840.1"/>
    </source>
</evidence>
<dbReference type="InterPro" id="IPR003211">
    <property type="entry name" value="AmiSUreI_transpt"/>
</dbReference>
<evidence type="ECO:0000256" key="2">
    <source>
        <dbReference type="ARBA" id="ARBA00010068"/>
    </source>
</evidence>
<protein>
    <submittedName>
        <fullName evidence="9">Acid-activated urea channel</fullName>
    </submittedName>
</protein>